<feature type="region of interest" description="Disordered" evidence="1">
    <location>
        <begin position="648"/>
        <end position="670"/>
    </location>
</feature>
<dbReference type="InterPro" id="IPR018702">
    <property type="entry name" value="DUF2207"/>
</dbReference>
<evidence type="ECO:0000313" key="6">
    <source>
        <dbReference type="Proteomes" id="UP000748308"/>
    </source>
</evidence>
<keyword evidence="2" id="KW-0812">Transmembrane</keyword>
<name>A0A937XAB7_UNCEI</name>
<reference evidence="5" key="1">
    <citation type="submission" date="2019-03" db="EMBL/GenBank/DDBJ databases">
        <title>Lake Tanganyika Metagenome-Assembled Genomes (MAGs).</title>
        <authorList>
            <person name="Tran P."/>
        </authorList>
    </citation>
    <scope>NUCLEOTIDE SEQUENCE</scope>
    <source>
        <strain evidence="5">M_DeepCast_400m_m2_100</strain>
    </source>
</reference>
<evidence type="ECO:0000256" key="1">
    <source>
        <dbReference type="SAM" id="MobiDB-lite"/>
    </source>
</evidence>
<accession>A0A937XAB7</accession>
<feature type="transmembrane region" description="Helical" evidence="2">
    <location>
        <begin position="500"/>
        <end position="520"/>
    </location>
</feature>
<feature type="domain" description="DUF2207" evidence="3">
    <location>
        <begin position="95"/>
        <end position="274"/>
    </location>
</feature>
<gene>
    <name evidence="5" type="ORF">FJY75_02985</name>
</gene>
<protein>
    <submittedName>
        <fullName evidence="5">DUF2207 domain-containing protein</fullName>
    </submittedName>
</protein>
<dbReference type="AlphaFoldDB" id="A0A937XAB7"/>
<feature type="transmembrane region" description="Helical" evidence="2">
    <location>
        <begin position="325"/>
        <end position="344"/>
    </location>
</feature>
<dbReference type="EMBL" id="VGIY01000042">
    <property type="protein sequence ID" value="MBM3316796.1"/>
    <property type="molecule type" value="Genomic_DNA"/>
</dbReference>
<proteinExistence type="predicted"/>
<feature type="region of interest" description="Disordered" evidence="1">
    <location>
        <begin position="1"/>
        <end position="56"/>
    </location>
</feature>
<keyword evidence="2" id="KW-1133">Transmembrane helix</keyword>
<organism evidence="5 6">
    <name type="scientific">Eiseniibacteriota bacterium</name>
    <dbReference type="NCBI Taxonomy" id="2212470"/>
    <lineage>
        <taxon>Bacteria</taxon>
        <taxon>Candidatus Eiseniibacteriota</taxon>
    </lineage>
</organism>
<evidence type="ECO:0000259" key="3">
    <source>
        <dbReference type="Pfam" id="PF09972"/>
    </source>
</evidence>
<comment type="caution">
    <text evidence="5">The sequence shown here is derived from an EMBL/GenBank/DDBJ whole genome shotgun (WGS) entry which is preliminary data.</text>
</comment>
<sequence length="670" mass="71454">MRPACRRVRHGDARRAARRGSIRLGPRLPSPVPAGSPPSPWPTPVPPAGPRPALRPAPAAARRLPLLCALLPALLLALPPALRPSGAAAAKDYAITALEIDARLAPDGGLEVSETRAFDFDGSFRHVHRTLPLREGVGYDQISVAEGGREYDEAPSGEPGTFRVSRIGDELEIRWHFRARDEARSFTVRYRVRGAVQLRDDAAVLYYQFVGPGWSRSSRSVEVRVHPPAPLPAEEIRQWWHGPLWASSAIDSGGTIVARCRLLPARTFLEARVLYPPALFPGAPAVPGPAREQILAEEARWAEAADRRREGAARAREERRARARAGRLVSLLLGTAGAFAWLLLYQRFGRRLDAAWSPPHGATGEDPGPAFVDYLMHGRQVGGMSLVATILDLARRGFLVVREQKVEERGLLGSQRAGRDHVLEFRRDRRREDAARLRPHEEELLRFLSDELGRGRERLSLTELKGKQRALAAFVPRWRKQVAAEAGELRYFDPDSLRGMSLGIAVGLVMIVLGVGVTILCGPWGLILPAAGTIVCLLSLAMPRRSPGGEHEYRRWSALREALKSAAAGAGPSGDLLARIDANMIYGLVLGVGAKRLRALAAALPAASQSSFPWYAAHGSFSGAGFADGFSSLVATAGASLGGAAGSGGGASDGGGGGGGGAGGGGGGAG</sequence>
<feature type="domain" description="Predicted membrane protein YciQ-like C-terminal" evidence="4">
    <location>
        <begin position="368"/>
        <end position="596"/>
    </location>
</feature>
<evidence type="ECO:0000259" key="4">
    <source>
        <dbReference type="Pfam" id="PF20990"/>
    </source>
</evidence>
<feature type="compositionally biased region" description="Pro residues" evidence="1">
    <location>
        <begin position="28"/>
        <end position="55"/>
    </location>
</feature>
<keyword evidence="2" id="KW-0472">Membrane</keyword>
<dbReference type="Pfam" id="PF09972">
    <property type="entry name" value="DUF2207"/>
    <property type="match status" value="1"/>
</dbReference>
<dbReference type="Proteomes" id="UP000748308">
    <property type="component" value="Unassembled WGS sequence"/>
</dbReference>
<dbReference type="InterPro" id="IPR048389">
    <property type="entry name" value="YciQ-like_C"/>
</dbReference>
<dbReference type="Pfam" id="PF20990">
    <property type="entry name" value="DUF2207_C"/>
    <property type="match status" value="1"/>
</dbReference>
<evidence type="ECO:0000256" key="2">
    <source>
        <dbReference type="SAM" id="Phobius"/>
    </source>
</evidence>
<evidence type="ECO:0000313" key="5">
    <source>
        <dbReference type="EMBL" id="MBM3316796.1"/>
    </source>
</evidence>